<dbReference type="GO" id="GO:1904680">
    <property type="term" value="F:peptide transmembrane transporter activity"/>
    <property type="evidence" value="ECO:0007669"/>
    <property type="project" value="TreeGrafter"/>
</dbReference>
<comment type="subcellular location">
    <subcellularLocation>
        <location evidence="1">Periplasm</location>
    </subcellularLocation>
</comment>
<dbReference type="OrthoDB" id="9803988at2"/>
<dbReference type="CDD" id="cd08497">
    <property type="entry name" value="MbnE-like"/>
    <property type="match status" value="1"/>
</dbReference>
<evidence type="ECO:0000256" key="2">
    <source>
        <dbReference type="ARBA" id="ARBA00005695"/>
    </source>
</evidence>
<evidence type="ECO:0000256" key="4">
    <source>
        <dbReference type="SAM" id="SignalP"/>
    </source>
</evidence>
<dbReference type="GO" id="GO:0042884">
    <property type="term" value="P:microcin transport"/>
    <property type="evidence" value="ECO:0007669"/>
    <property type="project" value="TreeGrafter"/>
</dbReference>
<evidence type="ECO:0000256" key="1">
    <source>
        <dbReference type="ARBA" id="ARBA00004418"/>
    </source>
</evidence>
<evidence type="ECO:0000259" key="5">
    <source>
        <dbReference type="Pfam" id="PF00496"/>
    </source>
</evidence>
<gene>
    <name evidence="6" type="ORF">GCM10011316_19940</name>
</gene>
<comment type="similarity">
    <text evidence="2">Belongs to the bacterial solute-binding protein 5 family.</text>
</comment>
<feature type="domain" description="Solute-binding protein family 5" evidence="5">
    <location>
        <begin position="119"/>
        <end position="525"/>
    </location>
</feature>
<dbReference type="Proteomes" id="UP000605148">
    <property type="component" value="Unassembled WGS sequence"/>
</dbReference>
<evidence type="ECO:0000256" key="3">
    <source>
        <dbReference type="ARBA" id="ARBA00022729"/>
    </source>
</evidence>
<dbReference type="Gene3D" id="3.10.105.10">
    <property type="entry name" value="Dipeptide-binding Protein, Domain 3"/>
    <property type="match status" value="1"/>
</dbReference>
<feature type="chain" id="PRO_5037916912" evidence="4">
    <location>
        <begin position="31"/>
        <end position="624"/>
    </location>
</feature>
<evidence type="ECO:0000313" key="6">
    <source>
        <dbReference type="EMBL" id="GGB47817.1"/>
    </source>
</evidence>
<dbReference type="PANTHER" id="PTHR30290">
    <property type="entry name" value="PERIPLASMIC BINDING COMPONENT OF ABC TRANSPORTER"/>
    <property type="match status" value="1"/>
</dbReference>
<dbReference type="InterPro" id="IPR030678">
    <property type="entry name" value="Peptide/Ni-bd"/>
</dbReference>
<dbReference type="PANTHER" id="PTHR30290:SF64">
    <property type="entry name" value="ABC TRANSPORTER PERIPLASMIC BINDING PROTEIN"/>
    <property type="match status" value="1"/>
</dbReference>
<dbReference type="GO" id="GO:0043190">
    <property type="term" value="C:ATP-binding cassette (ABC) transporter complex"/>
    <property type="evidence" value="ECO:0007669"/>
    <property type="project" value="InterPro"/>
</dbReference>
<evidence type="ECO:0000313" key="7">
    <source>
        <dbReference type="Proteomes" id="UP000605148"/>
    </source>
</evidence>
<organism evidence="6 7">
    <name type="scientific">Roseibium aquae</name>
    <dbReference type="NCBI Taxonomy" id="1323746"/>
    <lineage>
        <taxon>Bacteria</taxon>
        <taxon>Pseudomonadati</taxon>
        <taxon>Pseudomonadota</taxon>
        <taxon>Alphaproteobacteria</taxon>
        <taxon>Hyphomicrobiales</taxon>
        <taxon>Stappiaceae</taxon>
        <taxon>Roseibium</taxon>
    </lineage>
</organism>
<proteinExistence type="inferred from homology"/>
<reference evidence="6" key="1">
    <citation type="journal article" date="2014" name="Int. J. Syst. Evol. Microbiol.">
        <title>Complete genome sequence of Corynebacterium casei LMG S-19264T (=DSM 44701T), isolated from a smear-ripened cheese.</title>
        <authorList>
            <consortium name="US DOE Joint Genome Institute (JGI-PGF)"/>
            <person name="Walter F."/>
            <person name="Albersmeier A."/>
            <person name="Kalinowski J."/>
            <person name="Ruckert C."/>
        </authorList>
    </citation>
    <scope>NUCLEOTIDE SEQUENCE</scope>
    <source>
        <strain evidence="6">CGMCC 1.12426</strain>
    </source>
</reference>
<dbReference type="PIRSF" id="PIRSF002741">
    <property type="entry name" value="MppA"/>
    <property type="match status" value="1"/>
</dbReference>
<sequence length="624" mass="70727">MVHADSGFLRGVRILTLALGACLAGLPAAAMQGEPQWRHATALNGTPKYGPDVSHFDYVNPDAPKGGLVRLATQGGFDTFNVFLPKGNLAPGLGLIYDSLKEPALDEADISSQYGVIASETRYPADYSWVEFRLNERARWHDGQPITADDVVWSFETATELDPRQKFYYQNVVSAEALSEHRVRFTFDAPGNRELPHIMGQLLILPKHWWLGTDSNGNPRDISSSTLEPPLGSGPYRIKDYTANRSVAYERVEDYWAADLPIRVGTNNFDEIRYESFRDTAVLLQAFKADQYDWRTENSAKNWATGYEFPAVKEGKVVLEVFDDKARGVMQAFVPNLRREKFADPRVRRALNLAFDYESANRTVFFGQYKRVNSYFAGTELASTGLPQGRELEILEEVRDLVPPEVFTTPYENPVAGSPQKLRANLREALELLQAAGYRLENRTLLDQNGEPFTIEFIAIDPSAERYVLPYANNLRLIGIEMTLRTLDTPQYINRIQNRDFDMATLLWPQSLSPGNEQRDFWGSEAADRPQSRNYAGIKDPGVDALIEKIVFAKDRDDLVAATRALDRVLLAHNFVVPQWYLDQTRTARWNRYSHPETMPEFSVGFPTIWWYDEEKAAQTGDPS</sequence>
<dbReference type="Pfam" id="PF00496">
    <property type="entry name" value="SBP_bac_5"/>
    <property type="match status" value="1"/>
</dbReference>
<protein>
    <submittedName>
        <fullName evidence="6">ABC transporter substrate-binding protein</fullName>
    </submittedName>
</protein>
<dbReference type="Gene3D" id="3.40.190.10">
    <property type="entry name" value="Periplasmic binding protein-like II"/>
    <property type="match status" value="1"/>
</dbReference>
<dbReference type="InterPro" id="IPR039424">
    <property type="entry name" value="SBP_5"/>
</dbReference>
<dbReference type="InterPro" id="IPR000914">
    <property type="entry name" value="SBP_5_dom"/>
</dbReference>
<dbReference type="SUPFAM" id="SSF53850">
    <property type="entry name" value="Periplasmic binding protein-like II"/>
    <property type="match status" value="1"/>
</dbReference>
<name>A0A916X0A3_9HYPH</name>
<reference evidence="6" key="2">
    <citation type="submission" date="2020-09" db="EMBL/GenBank/DDBJ databases">
        <authorList>
            <person name="Sun Q."/>
            <person name="Zhou Y."/>
        </authorList>
    </citation>
    <scope>NUCLEOTIDE SEQUENCE</scope>
    <source>
        <strain evidence="6">CGMCC 1.12426</strain>
    </source>
</reference>
<dbReference type="AlphaFoldDB" id="A0A916X0A3"/>
<feature type="signal peptide" evidence="4">
    <location>
        <begin position="1"/>
        <end position="30"/>
    </location>
</feature>
<keyword evidence="3 4" id="KW-0732">Signal</keyword>
<keyword evidence="7" id="KW-1185">Reference proteome</keyword>
<comment type="caution">
    <text evidence="6">The sequence shown here is derived from an EMBL/GenBank/DDBJ whole genome shotgun (WGS) entry which is preliminary data.</text>
</comment>
<accession>A0A916X0A3</accession>
<dbReference type="RefSeq" id="WP_150495920.1">
    <property type="nucleotide sequence ID" value="NZ_BMFA01000005.1"/>
</dbReference>
<dbReference type="EMBL" id="BMFA01000005">
    <property type="protein sequence ID" value="GGB47817.1"/>
    <property type="molecule type" value="Genomic_DNA"/>
</dbReference>
<dbReference type="GO" id="GO:0015833">
    <property type="term" value="P:peptide transport"/>
    <property type="evidence" value="ECO:0007669"/>
    <property type="project" value="TreeGrafter"/>
</dbReference>
<dbReference type="GO" id="GO:0030288">
    <property type="term" value="C:outer membrane-bounded periplasmic space"/>
    <property type="evidence" value="ECO:0007669"/>
    <property type="project" value="TreeGrafter"/>
</dbReference>